<proteinExistence type="predicted"/>
<dbReference type="AlphaFoldDB" id="A0A3M2J3S4"/>
<accession>A0A3M2J3S4</accession>
<gene>
    <name evidence="1" type="ORF">EBM89_15490</name>
</gene>
<dbReference type="Proteomes" id="UP000269289">
    <property type="component" value="Unassembled WGS sequence"/>
</dbReference>
<comment type="caution">
    <text evidence="1">The sequence shown here is derived from an EMBL/GenBank/DDBJ whole genome shotgun (WGS) entry which is preliminary data.</text>
</comment>
<organism evidence="1 2">
    <name type="scientific">Cellulomonas triticagri</name>
    <dbReference type="NCBI Taxonomy" id="2483352"/>
    <lineage>
        <taxon>Bacteria</taxon>
        <taxon>Bacillati</taxon>
        <taxon>Actinomycetota</taxon>
        <taxon>Actinomycetes</taxon>
        <taxon>Micrococcales</taxon>
        <taxon>Cellulomonadaceae</taxon>
        <taxon>Cellulomonas</taxon>
    </lineage>
</organism>
<evidence type="ECO:0000313" key="1">
    <source>
        <dbReference type="EMBL" id="RMI06716.1"/>
    </source>
</evidence>
<name>A0A3M2J3S4_9CELL</name>
<dbReference type="EMBL" id="RFFI01000097">
    <property type="protein sequence ID" value="RMI06716.1"/>
    <property type="molecule type" value="Genomic_DNA"/>
</dbReference>
<protein>
    <submittedName>
        <fullName evidence="1">Uncharacterized protein</fullName>
    </submittedName>
</protein>
<keyword evidence="2" id="KW-1185">Reference proteome</keyword>
<reference evidence="1 2" key="1">
    <citation type="submission" date="2018-10" db="EMBL/GenBank/DDBJ databases">
        <title>Isolation, diversity and antifungal activity of actinobacteria from wheat.</title>
        <authorList>
            <person name="Han C."/>
        </authorList>
    </citation>
    <scope>NUCLEOTIDE SEQUENCE [LARGE SCALE GENOMIC DNA]</scope>
    <source>
        <strain evidence="1 2">NEAU-YY56</strain>
    </source>
</reference>
<sequence length="129" mass="13640">MCHPVRGRFPDFPVLKDEVSARCAALMKVSIQEEPGTESGRHARGVTFGKYIYVRVSQAQAKAIAGSSAVAAAGILGLATGGVGGVVAATFYTYVASMNDGALSKCRRWEFRLTYPALGPSRVVSARCI</sequence>
<evidence type="ECO:0000313" key="2">
    <source>
        <dbReference type="Proteomes" id="UP000269289"/>
    </source>
</evidence>